<dbReference type="Pfam" id="PF16640">
    <property type="entry name" value="Big_3_5"/>
    <property type="match status" value="2"/>
</dbReference>
<evidence type="ECO:0000259" key="3">
    <source>
        <dbReference type="SMART" id="SM00644"/>
    </source>
</evidence>
<gene>
    <name evidence="5" type="ORF">FE697_015575</name>
</gene>
<comment type="similarity">
    <text evidence="1">Belongs to the N-acetylmuramoyl-L-alanine amidase 2 family.</text>
</comment>
<accession>A0A5Q6RQQ5</accession>
<organism evidence="5 6">
    <name type="scientific">Mumia zhuanghuii</name>
    <dbReference type="NCBI Taxonomy" id="2585211"/>
    <lineage>
        <taxon>Bacteria</taxon>
        <taxon>Bacillati</taxon>
        <taxon>Actinomycetota</taxon>
        <taxon>Actinomycetes</taxon>
        <taxon>Propionibacteriales</taxon>
        <taxon>Nocardioidaceae</taxon>
        <taxon>Mumia</taxon>
    </lineage>
</organism>
<dbReference type="InterPro" id="IPR013783">
    <property type="entry name" value="Ig-like_fold"/>
</dbReference>
<dbReference type="Proteomes" id="UP000307768">
    <property type="component" value="Unassembled WGS sequence"/>
</dbReference>
<feature type="region of interest" description="Disordered" evidence="2">
    <location>
        <begin position="54"/>
        <end position="77"/>
    </location>
</feature>
<dbReference type="OrthoDB" id="9773852at2"/>
<dbReference type="AlphaFoldDB" id="A0A5Q6RQQ5"/>
<dbReference type="Pfam" id="PF01510">
    <property type="entry name" value="Amidase_2"/>
    <property type="match status" value="1"/>
</dbReference>
<dbReference type="Gene3D" id="2.60.40.10">
    <property type="entry name" value="Immunoglobulins"/>
    <property type="match status" value="3"/>
</dbReference>
<dbReference type="RefSeq" id="WP_149770555.1">
    <property type="nucleotide sequence ID" value="NZ_VDFQ02000005.1"/>
</dbReference>
<evidence type="ECO:0000256" key="1">
    <source>
        <dbReference type="ARBA" id="ARBA00007553"/>
    </source>
</evidence>
<dbReference type="GO" id="GO:0009253">
    <property type="term" value="P:peptidoglycan catabolic process"/>
    <property type="evidence" value="ECO:0007669"/>
    <property type="project" value="InterPro"/>
</dbReference>
<dbReference type="InterPro" id="IPR032109">
    <property type="entry name" value="Big_3_5"/>
</dbReference>
<dbReference type="GO" id="GO:0008745">
    <property type="term" value="F:N-acetylmuramoyl-L-alanine amidase activity"/>
    <property type="evidence" value="ECO:0007669"/>
    <property type="project" value="InterPro"/>
</dbReference>
<evidence type="ECO:0000259" key="4">
    <source>
        <dbReference type="SMART" id="SM00701"/>
    </source>
</evidence>
<dbReference type="InterPro" id="IPR015510">
    <property type="entry name" value="PGRP"/>
</dbReference>
<reference evidence="5 6" key="1">
    <citation type="submission" date="2019-09" db="EMBL/GenBank/DDBJ databases">
        <title>Mumia zhuanghuii sp. nov. isolated from the intestinal contents of plateau pika (Ochotona curzoniae) in the Qinghai-Tibet plateau of China.</title>
        <authorList>
            <person name="Tian Z."/>
        </authorList>
    </citation>
    <scope>NUCLEOTIDE SEQUENCE [LARGE SCALE GENOMIC DNA]</scope>
    <source>
        <strain evidence="6">350</strain>
    </source>
</reference>
<dbReference type="InterPro" id="IPR002502">
    <property type="entry name" value="Amidase_domain"/>
</dbReference>
<dbReference type="InterPro" id="IPR036505">
    <property type="entry name" value="Amidase/PGRP_sf"/>
</dbReference>
<dbReference type="InterPro" id="IPR006619">
    <property type="entry name" value="PGRP_domain_met/bac"/>
</dbReference>
<name>A0A5Q6RQQ5_9ACTN</name>
<sequence>MKTSRTKTALAVLPTIAVGLVIAPVVAWNQTVTVGTTPDPTAYALASYAVEAEEPSTKPPVEGALAPDGTPAPAPEEEVATAVDTPVIPTEDFRVAGVTWDRGSVDGQVVAYVRTREDSGWTDWYRLEDTTDDGPDPGTREAANARAGTAPLIVGSSDAVEVTVATPDGVVPDDVQVDLLDLGTTTTKHVEPLAAASAATPMPSIKSRAAWGADERIRDKAAPDYGKVQGAVVHHTAGSNSYSKAEVPSVIRAIYAYHVKALKWRDIGYNVVVDKWGQAWEGRWGGLTRNVVGAHALNNNSTTFGISVLGNFESAAASSAVVETVSRVIAWNFSLNHVVPTGTRTFTTNTGKKVTRTKIVGHRDVGQTACPGRNLYAKMPTIRTRVGSLMKNAGITPSIAVSAAPLAYTVGGDRVDAAITVTAAGRVPTGTVQVVDTDRGDVLGEAALDAAGKASIKLPKLMYAGTRRLAVLYSGDVAVAWRQGAPFSVAVTKARTSTVATYDATSVTSGDQVTARVTVAGANVVPRGTVSILSGATLLGRATVSQVGDQSAAATVRLRRDLAGKTHSLVARYDGHYAIASSSAPGARLVVAKAASALSAGFVAPPRWRDWPVLRVRATAPGQAPTGTVVVRENGVVVGSRALSRGYADVRLTQNRSKRRTLTISYAGSANLRPAATISRSSRIYRAKLRVTRKLSAKKVKRGKKVWLRVRATAPGYSRITGTVSVYRGSRMIRSAQLTKKLSGRVSIRIPTGTKGTRKLRVRISPRGYVYPYRSKTLTLKVR</sequence>
<dbReference type="GO" id="GO:0005975">
    <property type="term" value="P:carbohydrate metabolic process"/>
    <property type="evidence" value="ECO:0007669"/>
    <property type="project" value="UniProtKB-ARBA"/>
</dbReference>
<dbReference type="Gene3D" id="3.40.80.10">
    <property type="entry name" value="Peptidoglycan recognition protein-like"/>
    <property type="match status" value="1"/>
</dbReference>
<feature type="domain" description="Peptidoglycan recognition protein family" evidence="4">
    <location>
        <begin position="203"/>
        <end position="366"/>
    </location>
</feature>
<dbReference type="GO" id="GO:0008270">
    <property type="term" value="F:zinc ion binding"/>
    <property type="evidence" value="ECO:0007669"/>
    <property type="project" value="InterPro"/>
</dbReference>
<proteinExistence type="inferred from homology"/>
<dbReference type="SMART" id="SM00701">
    <property type="entry name" value="PGRP"/>
    <property type="match status" value="1"/>
</dbReference>
<dbReference type="EMBL" id="VDFQ02000005">
    <property type="protein sequence ID" value="KAA1420386.1"/>
    <property type="molecule type" value="Genomic_DNA"/>
</dbReference>
<dbReference type="PANTHER" id="PTHR11022:SF41">
    <property type="entry name" value="PEPTIDOGLYCAN-RECOGNITION PROTEIN LC-RELATED"/>
    <property type="match status" value="1"/>
</dbReference>
<dbReference type="CDD" id="cd06583">
    <property type="entry name" value="PGRP"/>
    <property type="match status" value="1"/>
</dbReference>
<comment type="caution">
    <text evidence="5">The sequence shown here is derived from an EMBL/GenBank/DDBJ whole genome shotgun (WGS) entry which is preliminary data.</text>
</comment>
<evidence type="ECO:0000256" key="2">
    <source>
        <dbReference type="SAM" id="MobiDB-lite"/>
    </source>
</evidence>
<feature type="domain" description="N-acetylmuramoyl-L-alanine amidase" evidence="3">
    <location>
        <begin position="214"/>
        <end position="372"/>
    </location>
</feature>
<dbReference type="SUPFAM" id="SSF55846">
    <property type="entry name" value="N-acetylmuramoyl-L-alanine amidase-like"/>
    <property type="match status" value="1"/>
</dbReference>
<protein>
    <recommendedName>
        <fullName evidence="7">N-acetylmuramoyl-L-alanine amidase</fullName>
    </recommendedName>
</protein>
<dbReference type="PANTHER" id="PTHR11022">
    <property type="entry name" value="PEPTIDOGLYCAN RECOGNITION PROTEIN"/>
    <property type="match status" value="1"/>
</dbReference>
<evidence type="ECO:0008006" key="7">
    <source>
        <dbReference type="Google" id="ProtNLM"/>
    </source>
</evidence>
<evidence type="ECO:0000313" key="6">
    <source>
        <dbReference type="Proteomes" id="UP000307768"/>
    </source>
</evidence>
<dbReference type="SMART" id="SM00644">
    <property type="entry name" value="Ami_2"/>
    <property type="match status" value="1"/>
</dbReference>
<evidence type="ECO:0000313" key="5">
    <source>
        <dbReference type="EMBL" id="KAA1420386.1"/>
    </source>
</evidence>